<evidence type="ECO:0000259" key="3">
    <source>
        <dbReference type="PROSITE" id="PS50110"/>
    </source>
</evidence>
<reference evidence="4 5" key="1">
    <citation type="submission" date="2023-11" db="EMBL/GenBank/DDBJ databases">
        <title>MicrobeMod: A computational toolkit for identifying prokaryotic methylation and restriction-modification with nanopore sequencing.</title>
        <authorList>
            <person name="Crits-Christoph A."/>
            <person name="Kang S.C."/>
            <person name="Lee H."/>
            <person name="Ostrov N."/>
        </authorList>
    </citation>
    <scope>NUCLEOTIDE SEQUENCE [LARGE SCALE GENOMIC DNA]</scope>
    <source>
        <strain evidence="4 5">ATCC 14820</strain>
    </source>
</reference>
<evidence type="ECO:0000256" key="1">
    <source>
        <dbReference type="ARBA" id="ARBA00022553"/>
    </source>
</evidence>
<comment type="caution">
    <text evidence="4">The sequence shown here is derived from an EMBL/GenBank/DDBJ whole genome shotgun (WGS) entry which is preliminary data.</text>
</comment>
<feature type="domain" description="Response regulatory" evidence="3">
    <location>
        <begin position="6"/>
        <end position="116"/>
    </location>
</feature>
<dbReference type="InterPro" id="IPR001789">
    <property type="entry name" value="Sig_transdc_resp-reg_receiver"/>
</dbReference>
<organism evidence="4 5">
    <name type="scientific">Sphingomonas echinoides</name>
    <dbReference type="NCBI Taxonomy" id="59803"/>
    <lineage>
        <taxon>Bacteria</taxon>
        <taxon>Pseudomonadati</taxon>
        <taxon>Pseudomonadota</taxon>
        <taxon>Alphaproteobacteria</taxon>
        <taxon>Sphingomonadales</taxon>
        <taxon>Sphingomonadaceae</taxon>
        <taxon>Sphingomonas</taxon>
    </lineage>
</organism>
<protein>
    <submittedName>
        <fullName evidence="4">Response regulator</fullName>
    </submittedName>
</protein>
<evidence type="ECO:0000313" key="4">
    <source>
        <dbReference type="EMBL" id="MDX5986118.1"/>
    </source>
</evidence>
<dbReference type="InterPro" id="IPR050595">
    <property type="entry name" value="Bact_response_regulator"/>
</dbReference>
<dbReference type="PROSITE" id="PS50110">
    <property type="entry name" value="RESPONSE_REGULATORY"/>
    <property type="match status" value="1"/>
</dbReference>
<proteinExistence type="predicted"/>
<keyword evidence="5" id="KW-1185">Reference proteome</keyword>
<dbReference type="SMART" id="SM00448">
    <property type="entry name" value="REC"/>
    <property type="match status" value="1"/>
</dbReference>
<dbReference type="InterPro" id="IPR011006">
    <property type="entry name" value="CheY-like_superfamily"/>
</dbReference>
<keyword evidence="1 2" id="KW-0597">Phosphoprotein</keyword>
<sequence>MTDSLRIVIVEDDVLIAMDLADLLIGMGHDVRAIARTEAEALTAAAEFQPDLMIVDGNLEDGSGVSAMREILANRFVPHFYVTGDPLQVQGLESDAIVVAKPFNLRGLSNGIMRARQTRQSHTDLRNEIV</sequence>
<dbReference type="EMBL" id="JAWXXV010000001">
    <property type="protein sequence ID" value="MDX5986118.1"/>
    <property type="molecule type" value="Genomic_DNA"/>
</dbReference>
<dbReference type="SUPFAM" id="SSF52172">
    <property type="entry name" value="CheY-like"/>
    <property type="match status" value="1"/>
</dbReference>
<dbReference type="Gene3D" id="3.40.50.2300">
    <property type="match status" value="1"/>
</dbReference>
<dbReference type="Proteomes" id="UP001279660">
    <property type="component" value="Unassembled WGS sequence"/>
</dbReference>
<evidence type="ECO:0000313" key="5">
    <source>
        <dbReference type="Proteomes" id="UP001279660"/>
    </source>
</evidence>
<dbReference type="PANTHER" id="PTHR44591">
    <property type="entry name" value="STRESS RESPONSE REGULATOR PROTEIN 1"/>
    <property type="match status" value="1"/>
</dbReference>
<gene>
    <name evidence="4" type="ORF">SIL82_17815</name>
</gene>
<evidence type="ECO:0000256" key="2">
    <source>
        <dbReference type="PROSITE-ProRule" id="PRU00169"/>
    </source>
</evidence>
<accession>A0ABU4PPM6</accession>
<dbReference type="PANTHER" id="PTHR44591:SF3">
    <property type="entry name" value="RESPONSE REGULATORY DOMAIN-CONTAINING PROTEIN"/>
    <property type="match status" value="1"/>
</dbReference>
<dbReference type="Pfam" id="PF00072">
    <property type="entry name" value="Response_reg"/>
    <property type="match status" value="1"/>
</dbReference>
<name>A0ABU4PPM6_9SPHN</name>
<dbReference type="RefSeq" id="WP_010406740.1">
    <property type="nucleotide sequence ID" value="NZ_JAWXXV010000001.1"/>
</dbReference>
<feature type="modified residue" description="4-aspartylphosphate" evidence="2">
    <location>
        <position position="56"/>
    </location>
</feature>